<feature type="region of interest" description="Disordered" evidence="2">
    <location>
        <begin position="380"/>
        <end position="408"/>
    </location>
</feature>
<keyword evidence="4" id="KW-1185">Reference proteome</keyword>
<proteinExistence type="predicted"/>
<feature type="compositionally biased region" description="Polar residues" evidence="2">
    <location>
        <begin position="382"/>
        <end position="405"/>
    </location>
</feature>
<dbReference type="AlphaFoldDB" id="A0A2Z6SJG3"/>
<evidence type="ECO:0000313" key="3">
    <source>
        <dbReference type="EMBL" id="GBC10802.1"/>
    </source>
</evidence>
<keyword evidence="1" id="KW-0175">Coiled coil</keyword>
<feature type="region of interest" description="Disordered" evidence="2">
    <location>
        <begin position="435"/>
        <end position="491"/>
    </location>
</feature>
<name>A0A2Z6SJG3_9GLOM</name>
<feature type="compositionally biased region" description="Basic and acidic residues" evidence="2">
    <location>
        <begin position="435"/>
        <end position="446"/>
    </location>
</feature>
<evidence type="ECO:0000256" key="2">
    <source>
        <dbReference type="SAM" id="MobiDB-lite"/>
    </source>
</evidence>
<sequence>MNDGNKYSPRNDQELCKILCRFVSKGISRFTVFIETPSKPFNSWTFSKVCELYELSDDPNPSIDVYPVFQCGCANTKKEKYKEALRKLFDELETRVATTPIDVSYEATKSIYSYSFLASATYPFKSQIKIVPEKLVEGKNGRGNLDYGIESRTTGRTIGLIKVKKVDFKQSFAQATVQMESSLSRKCKANEIDDEYDMDKVWGIVTDAEKWYFMECTLENERKPVFKLSKPLFVAYEDEGMKDMAEKVLGHILWLLEEAQKPVKALEESREIKRVRSGELPKIMSSELELLKQRITELEAKNDKLEAENAELRKENTEIRDLRIKLSVSDAEIAELKRRNAETLRSNAEYNERRDAENTKLKARIEELESEFRDRLTKVEQKQTLNDNTPNKNSSNFALAPSANSGVVHHEKPLEEKEMDSFLLEAHKKIVSSEIKQRNKEKKLSKAEQASLNQDQESDTGCSTSEKIPEVSNPVTKISAGAPGQNSHRKKGVENIVQMIADGIKEDTQSSDKATPCDVISIESLNQNSSTDSLLSLAQLFNKADDAEYGAIRANQEEILRWYYYGKEFLTQVTMIVQDGKGKIGKKKAKGIIYDKMLEHLSVLRKQRSEDTGLRLPEISRKNLQRKTQKAVKIYKIFEKVGVENIKYITTYSANSISELTNDKVQDIIEASERQDNLSEHNDNDNTDVKEVLTNMVRISAGGPGQNHITKNPETRERIINAPPTLESTEVNTSANVLSVPQSHPPIPRTKPTYDQPYFRNKVLDQYPNLYRECSCENFDYYGITDETSCGDYICPLCKLGHDDEEIKGEYKAGSYFIKCEQHEIEIVA</sequence>
<protein>
    <submittedName>
        <fullName evidence="3">Uncharacterized protein</fullName>
    </submittedName>
</protein>
<gene>
    <name evidence="3" type="ORF">RclHR1_09920001</name>
</gene>
<dbReference type="Proteomes" id="UP000247702">
    <property type="component" value="Unassembled WGS sequence"/>
</dbReference>
<evidence type="ECO:0000313" key="4">
    <source>
        <dbReference type="Proteomes" id="UP000247702"/>
    </source>
</evidence>
<dbReference type="EMBL" id="BEXD01004417">
    <property type="protein sequence ID" value="GBC10802.1"/>
    <property type="molecule type" value="Genomic_DNA"/>
</dbReference>
<accession>A0A2Z6SJG3</accession>
<reference evidence="3 4" key="1">
    <citation type="submission" date="2017-11" db="EMBL/GenBank/DDBJ databases">
        <title>The genome of Rhizophagus clarus HR1 reveals common genetic basis of auxotrophy among arbuscular mycorrhizal fungi.</title>
        <authorList>
            <person name="Kobayashi Y."/>
        </authorList>
    </citation>
    <scope>NUCLEOTIDE SEQUENCE [LARGE SCALE GENOMIC DNA]</scope>
    <source>
        <strain evidence="3 4">HR1</strain>
    </source>
</reference>
<comment type="caution">
    <text evidence="3">The sequence shown here is derived from an EMBL/GenBank/DDBJ whole genome shotgun (WGS) entry which is preliminary data.</text>
</comment>
<organism evidence="3 4">
    <name type="scientific">Rhizophagus clarus</name>
    <dbReference type="NCBI Taxonomy" id="94130"/>
    <lineage>
        <taxon>Eukaryota</taxon>
        <taxon>Fungi</taxon>
        <taxon>Fungi incertae sedis</taxon>
        <taxon>Mucoromycota</taxon>
        <taxon>Glomeromycotina</taxon>
        <taxon>Glomeromycetes</taxon>
        <taxon>Glomerales</taxon>
        <taxon>Glomeraceae</taxon>
        <taxon>Rhizophagus</taxon>
    </lineage>
</organism>
<feature type="coiled-coil region" evidence="1">
    <location>
        <begin position="288"/>
        <end position="378"/>
    </location>
</feature>
<feature type="compositionally biased region" description="Polar residues" evidence="2">
    <location>
        <begin position="448"/>
        <end position="466"/>
    </location>
</feature>
<evidence type="ECO:0000256" key="1">
    <source>
        <dbReference type="SAM" id="Coils"/>
    </source>
</evidence>